<dbReference type="NCBIfam" id="TIGR01200">
    <property type="entry name" value="GLPGLI"/>
    <property type="match status" value="1"/>
</dbReference>
<dbReference type="Proteomes" id="UP001597549">
    <property type="component" value="Unassembled WGS sequence"/>
</dbReference>
<dbReference type="EMBL" id="JBHUOL010000022">
    <property type="protein sequence ID" value="MFD2909964.1"/>
    <property type="molecule type" value="Genomic_DNA"/>
</dbReference>
<comment type="caution">
    <text evidence="1">The sequence shown here is derived from an EMBL/GenBank/DDBJ whole genome shotgun (WGS) entry which is preliminary data.</text>
</comment>
<keyword evidence="2" id="KW-1185">Reference proteome</keyword>
<name>A0ABW5ZAP0_9FLAO</name>
<dbReference type="RefSeq" id="WP_379808986.1">
    <property type="nucleotide sequence ID" value="NZ_JBHUOL010000022.1"/>
</dbReference>
<evidence type="ECO:0000313" key="2">
    <source>
        <dbReference type="Proteomes" id="UP001597549"/>
    </source>
</evidence>
<sequence length="246" mass="28288">MKYIIAIVLMSSFYSFSQIKNGVVTYGVQKNLIEEFKNKEYLSEFDREATEVAPSIVFNLFFNKAEVGFSVKEITLPENQTVTDMTYLIGFTEKIYENKKKKIYRTYSNSSRIGEVVNVDSLQYKWTITSETKEINGYNCYKATTPQFGDNGAIASKYDITAWFTPKIPVPYGPNGYGNLPGLILELQSFYSVLYVKTIDLNLKEDPKIDKLENYPQLTEDEIIKYMTSTLTPEQKKAVMDSKRIK</sequence>
<protein>
    <submittedName>
        <fullName evidence="1">GLPGLI family protein</fullName>
    </submittedName>
</protein>
<organism evidence="1 2">
    <name type="scientific">Flavobacterium ardleyense</name>
    <dbReference type="NCBI Taxonomy" id="2038737"/>
    <lineage>
        <taxon>Bacteria</taxon>
        <taxon>Pseudomonadati</taxon>
        <taxon>Bacteroidota</taxon>
        <taxon>Flavobacteriia</taxon>
        <taxon>Flavobacteriales</taxon>
        <taxon>Flavobacteriaceae</taxon>
        <taxon>Flavobacterium</taxon>
    </lineage>
</organism>
<dbReference type="InterPro" id="IPR005901">
    <property type="entry name" value="GLPGLI"/>
</dbReference>
<proteinExistence type="predicted"/>
<accession>A0ABW5ZAP0</accession>
<reference evidence="2" key="1">
    <citation type="journal article" date="2019" name="Int. J. Syst. Evol. Microbiol.">
        <title>The Global Catalogue of Microorganisms (GCM) 10K type strain sequencing project: providing services to taxonomists for standard genome sequencing and annotation.</title>
        <authorList>
            <consortium name="The Broad Institute Genomics Platform"/>
            <consortium name="The Broad Institute Genome Sequencing Center for Infectious Disease"/>
            <person name="Wu L."/>
            <person name="Ma J."/>
        </authorList>
    </citation>
    <scope>NUCLEOTIDE SEQUENCE [LARGE SCALE GENOMIC DNA]</scope>
    <source>
        <strain evidence="2">KCTC 52644</strain>
    </source>
</reference>
<dbReference type="Pfam" id="PF09697">
    <property type="entry name" value="Porph_ging"/>
    <property type="match status" value="1"/>
</dbReference>
<evidence type="ECO:0000313" key="1">
    <source>
        <dbReference type="EMBL" id="MFD2909964.1"/>
    </source>
</evidence>
<gene>
    <name evidence="1" type="ORF">ACFSX9_14610</name>
</gene>